<comment type="catalytic activity">
    <reaction evidence="1">
        <text>ATP-independent breakage of single-stranded DNA, followed by passage and rejoining.</text>
        <dbReference type="EC" id="5.6.2.1"/>
    </reaction>
</comment>
<keyword evidence="7" id="KW-0799">Topoisomerase</keyword>
<dbReference type="Proteomes" id="UP000053352">
    <property type="component" value="Unassembled WGS sequence"/>
</dbReference>
<dbReference type="InterPro" id="IPR013825">
    <property type="entry name" value="Topo_IA_cen_sub2"/>
</dbReference>
<dbReference type="PANTHER" id="PTHR11390:SF26">
    <property type="entry name" value="DNA TOPOISOMERASE 1"/>
    <property type="match status" value="1"/>
</dbReference>
<comment type="caution">
    <text evidence="12">The sequence shown here is derived from an EMBL/GenBank/DDBJ whole genome shotgun (WGS) entry which is preliminary data.</text>
</comment>
<evidence type="ECO:0000256" key="2">
    <source>
        <dbReference type="ARBA" id="ARBA00001946"/>
    </source>
</evidence>
<keyword evidence="8" id="KW-0238">DNA-binding</keyword>
<dbReference type="InterPro" id="IPR003602">
    <property type="entry name" value="Topo_IA_DNA-bd_dom"/>
</dbReference>
<dbReference type="InterPro" id="IPR005739">
    <property type="entry name" value="TopoI_arch"/>
</dbReference>
<organism evidence="12 13">
    <name type="scientific">Pyrodictium occultum</name>
    <dbReference type="NCBI Taxonomy" id="2309"/>
    <lineage>
        <taxon>Archaea</taxon>
        <taxon>Thermoproteota</taxon>
        <taxon>Thermoprotei</taxon>
        <taxon>Desulfurococcales</taxon>
        <taxon>Pyrodictiaceae</taxon>
        <taxon>Pyrodictium</taxon>
    </lineage>
</organism>
<sequence>MGRGYVLVVAEKPKAARKIAEALADGSGARLCRSGRIPFWMVYWAGRLHVIAPAAGHLYGLTTDEHGFPVFSYYWVPLWRIDRGASHTRQFLDVLGRLATSAAIFVNACDYDIEGSVIGYMVIKNVGDVGRAYRAKFSALTRQDVRRAFRKLDPLDWDMIEAGLARHELDWLWGINVSRALMDAVKLVTGRRVVLSAGRVQSPTLIEAVSRDKEIKLHVPLPRFAVRVTVEVGGRSYTGTLAAYEERRAAEAAAERLRRNRVLRVEHYREWMERLQPPYPFNLGDLQAEAARLFGYSPMFTQKIAEQLYLEGLISYPRTNSQKIPPTVDVASIARSLARLNEYRELIDYLLKATRGLLRPRNGPKDDPAHPAIHPTGELPRGALDKAERRIYDLIVRRFLASMAPAGVVAKASARLAAPGIGSMELAGLRVEEPGWLRIYYFAAPEEKAIPRLKPGGLVPVKRVSLSISYTSPPEPYSKASLVKWMERVGIGTEATRARIVELLFERGYLEARGRRVEATELGYAVAGVLSKYFPQLTSVALTRHFEERLEAIRARRAGRREVVEEAKAVLREMLERFKAEAMRDAGMELAKALGLVRPARRCVICGREAVADGLCSFHLEAVKRLVNMYGEWRRRAGLGCRKFLESIAGLRAAGQWVREAAEYFMKKGACPPGLAEYEA</sequence>
<evidence type="ECO:0000313" key="13">
    <source>
        <dbReference type="Proteomes" id="UP000053352"/>
    </source>
</evidence>
<dbReference type="SMART" id="SM00437">
    <property type="entry name" value="TOP1Ac"/>
    <property type="match status" value="1"/>
</dbReference>
<evidence type="ECO:0000259" key="11">
    <source>
        <dbReference type="PROSITE" id="PS52039"/>
    </source>
</evidence>
<dbReference type="InterPro" id="IPR013826">
    <property type="entry name" value="Topo_IA_cen_sub3"/>
</dbReference>
<dbReference type="InterPro" id="IPR013497">
    <property type="entry name" value="Topo_IA_cen"/>
</dbReference>
<dbReference type="Gene3D" id="3.40.50.140">
    <property type="match status" value="1"/>
</dbReference>
<dbReference type="Pfam" id="PF01751">
    <property type="entry name" value="Toprim"/>
    <property type="match status" value="1"/>
</dbReference>
<dbReference type="InterPro" id="IPR023405">
    <property type="entry name" value="Topo_IA_core_domain"/>
</dbReference>
<comment type="similarity">
    <text evidence="3">Belongs to the type IA topoisomerase family.</text>
</comment>
<evidence type="ECO:0000313" key="12">
    <source>
        <dbReference type="EMBL" id="KSW11930.1"/>
    </source>
</evidence>
<dbReference type="AlphaFoldDB" id="A0A0V8RVE5"/>
<evidence type="ECO:0000256" key="8">
    <source>
        <dbReference type="ARBA" id="ARBA00023125"/>
    </source>
</evidence>
<dbReference type="PANTHER" id="PTHR11390">
    <property type="entry name" value="PROKARYOTIC DNA TOPOISOMERASE"/>
    <property type="match status" value="1"/>
</dbReference>
<dbReference type="InterPro" id="IPR006171">
    <property type="entry name" value="TOPRIM_dom"/>
</dbReference>
<dbReference type="CDD" id="cd00186">
    <property type="entry name" value="TOP1Ac"/>
    <property type="match status" value="1"/>
</dbReference>
<evidence type="ECO:0000256" key="10">
    <source>
        <dbReference type="SAM" id="MobiDB-lite"/>
    </source>
</evidence>
<dbReference type="Gene3D" id="1.10.460.10">
    <property type="entry name" value="Topoisomerase I, domain 2"/>
    <property type="match status" value="1"/>
</dbReference>
<dbReference type="NCBIfam" id="TIGR01057">
    <property type="entry name" value="topA_arch"/>
    <property type="match status" value="1"/>
</dbReference>
<dbReference type="Pfam" id="PF01131">
    <property type="entry name" value="Topoisom_bac"/>
    <property type="match status" value="1"/>
</dbReference>
<dbReference type="PROSITE" id="PS52039">
    <property type="entry name" value="TOPO_IA_2"/>
    <property type="match status" value="1"/>
</dbReference>
<dbReference type="OrthoDB" id="30963at2157"/>
<dbReference type="EMBL" id="LNTB01000001">
    <property type="protein sequence ID" value="KSW11930.1"/>
    <property type="molecule type" value="Genomic_DNA"/>
</dbReference>
<evidence type="ECO:0000256" key="6">
    <source>
        <dbReference type="ARBA" id="ARBA00022833"/>
    </source>
</evidence>
<keyword evidence="6" id="KW-0862">Zinc</keyword>
<dbReference type="Gene3D" id="1.10.290.10">
    <property type="entry name" value="Topoisomerase I, domain 4"/>
    <property type="match status" value="1"/>
</dbReference>
<dbReference type="EC" id="5.6.2.1" evidence="4"/>
<dbReference type="FunFam" id="1.10.290.10:FF:000003">
    <property type="entry name" value="DNA topoisomerase"/>
    <property type="match status" value="1"/>
</dbReference>
<feature type="region of interest" description="Disordered" evidence="10">
    <location>
        <begin position="360"/>
        <end position="380"/>
    </location>
</feature>
<evidence type="ECO:0000256" key="9">
    <source>
        <dbReference type="ARBA" id="ARBA00023235"/>
    </source>
</evidence>
<dbReference type="GO" id="GO:0006265">
    <property type="term" value="P:DNA topological change"/>
    <property type="evidence" value="ECO:0007669"/>
    <property type="project" value="InterPro"/>
</dbReference>
<evidence type="ECO:0000256" key="3">
    <source>
        <dbReference type="ARBA" id="ARBA00009446"/>
    </source>
</evidence>
<dbReference type="InterPro" id="IPR013824">
    <property type="entry name" value="Topo_IA_cen_sub1"/>
</dbReference>
<dbReference type="PRINTS" id="PR00417">
    <property type="entry name" value="PRTPISMRASEI"/>
</dbReference>
<proteinExistence type="inferred from homology"/>
<evidence type="ECO:0000256" key="5">
    <source>
        <dbReference type="ARBA" id="ARBA00022723"/>
    </source>
</evidence>
<dbReference type="GO" id="GO:0003677">
    <property type="term" value="F:DNA binding"/>
    <property type="evidence" value="ECO:0007669"/>
    <property type="project" value="UniProtKB-KW"/>
</dbReference>
<keyword evidence="5" id="KW-0479">Metal-binding</keyword>
<evidence type="ECO:0000256" key="1">
    <source>
        <dbReference type="ARBA" id="ARBA00000213"/>
    </source>
</evidence>
<reference evidence="12 13" key="1">
    <citation type="submission" date="2015-11" db="EMBL/GenBank/DDBJ databases">
        <title>Genome sequence of Pyrodictium occultum PL-19, a marine hyperthermophilic archaeon isolated from Volcano, Italy.</title>
        <authorList>
            <person name="Utturkar S."/>
            <person name="Huber H."/>
            <person name="Leptihn S."/>
            <person name="Brown S."/>
            <person name="Stetter K.O."/>
            <person name="Podar M."/>
        </authorList>
    </citation>
    <scope>NUCLEOTIDE SEQUENCE [LARGE SCALE GENOMIC DNA]</scope>
    <source>
        <strain evidence="12 13">PL-19</strain>
    </source>
</reference>
<dbReference type="SMART" id="SM00436">
    <property type="entry name" value="TOP1Bc"/>
    <property type="match status" value="1"/>
</dbReference>
<dbReference type="GO" id="GO:0006310">
    <property type="term" value="P:DNA recombination"/>
    <property type="evidence" value="ECO:0007669"/>
    <property type="project" value="TreeGrafter"/>
</dbReference>
<gene>
    <name evidence="12" type="ORF">CF15_03815</name>
</gene>
<dbReference type="STRING" id="2309.CF15_03815"/>
<dbReference type="GO" id="GO:0006281">
    <property type="term" value="P:DNA repair"/>
    <property type="evidence" value="ECO:0007669"/>
    <property type="project" value="TreeGrafter"/>
</dbReference>
<dbReference type="SUPFAM" id="SSF56712">
    <property type="entry name" value="Prokaryotic type I DNA topoisomerase"/>
    <property type="match status" value="1"/>
</dbReference>
<evidence type="ECO:0000256" key="7">
    <source>
        <dbReference type="ARBA" id="ARBA00023029"/>
    </source>
</evidence>
<dbReference type="InterPro" id="IPR003601">
    <property type="entry name" value="Topo_IA_2"/>
</dbReference>
<dbReference type="GO" id="GO:0003917">
    <property type="term" value="F:DNA topoisomerase type I (single strand cut, ATP-independent) activity"/>
    <property type="evidence" value="ECO:0007669"/>
    <property type="project" value="UniProtKB-EC"/>
</dbReference>
<dbReference type="PROSITE" id="PS00396">
    <property type="entry name" value="TOPO_IA_1"/>
    <property type="match status" value="1"/>
</dbReference>
<dbReference type="Gene3D" id="2.70.20.10">
    <property type="entry name" value="Topoisomerase I, domain 3"/>
    <property type="match status" value="1"/>
</dbReference>
<dbReference type="NCBIfam" id="NF004438">
    <property type="entry name" value="PRK05776.1"/>
    <property type="match status" value="1"/>
</dbReference>
<name>A0A0V8RVE5_PYROC</name>
<dbReference type="RefSeq" id="WP_058370610.1">
    <property type="nucleotide sequence ID" value="NZ_LNTB01000001.1"/>
</dbReference>
<feature type="domain" description="Topo IA-type catalytic" evidence="11">
    <location>
        <begin position="156"/>
        <end position="575"/>
    </location>
</feature>
<dbReference type="InterPro" id="IPR000380">
    <property type="entry name" value="Topo_IA"/>
</dbReference>
<dbReference type="InterPro" id="IPR023406">
    <property type="entry name" value="Topo_IA_AS"/>
</dbReference>
<comment type="cofactor">
    <cofactor evidence="2">
        <name>Mg(2+)</name>
        <dbReference type="ChEBI" id="CHEBI:18420"/>
    </cofactor>
</comment>
<evidence type="ECO:0000256" key="4">
    <source>
        <dbReference type="ARBA" id="ARBA00012891"/>
    </source>
</evidence>
<keyword evidence="13" id="KW-1185">Reference proteome</keyword>
<accession>A0A0V8RVE5</accession>
<dbReference type="GO" id="GO:0046872">
    <property type="term" value="F:metal ion binding"/>
    <property type="evidence" value="ECO:0007669"/>
    <property type="project" value="UniProtKB-KW"/>
</dbReference>
<protein>
    <recommendedName>
        <fullName evidence="4">DNA topoisomerase</fullName>
        <ecNumber evidence="4">5.6.2.1</ecNumber>
    </recommendedName>
</protein>
<keyword evidence="9 12" id="KW-0413">Isomerase</keyword>